<protein>
    <recommendedName>
        <fullName evidence="3">LamG domain-containing protein</fullName>
    </recommendedName>
</protein>
<evidence type="ECO:0008006" key="3">
    <source>
        <dbReference type="Google" id="ProtNLM"/>
    </source>
</evidence>
<comment type="caution">
    <text evidence="1">The sequence shown here is derived from an EMBL/GenBank/DDBJ whole genome shotgun (WGS) entry which is preliminary data.</text>
</comment>
<gene>
    <name evidence="1" type="ORF">ACFPYI_01835</name>
</gene>
<dbReference type="EMBL" id="JBHSQH010000001">
    <property type="protein sequence ID" value="MFC5970061.1"/>
    <property type="molecule type" value="Genomic_DNA"/>
</dbReference>
<keyword evidence="2" id="KW-1185">Reference proteome</keyword>
<sequence>MPDFDFAVQDGAFLVQDGAYTGDLVIETFDSIIGGEDNYDGSAGPWRGSESIIWTSSDSFRGASCGYRDVDRIIRKWSYPGDGHESYPELGGGSSPGSTISMAVRPLDNYAAVSFAHAPGHETDGYHCYRLLLDLDEYYDRFAFEKFRGGGDTPTIVESAPGVPDGAWYVIAVILDADGYGRHVGQLWSVDIDGPGTGERAELESTIIMDDTEYRGRGMGMIQAGEAYLDTYMLGLP</sequence>
<dbReference type="AlphaFoldDB" id="A0ABD5RHJ6"/>
<organism evidence="1 2">
    <name type="scientific">Halomarina salina</name>
    <dbReference type="NCBI Taxonomy" id="1872699"/>
    <lineage>
        <taxon>Archaea</taxon>
        <taxon>Methanobacteriati</taxon>
        <taxon>Methanobacteriota</taxon>
        <taxon>Stenosarchaea group</taxon>
        <taxon>Halobacteria</taxon>
        <taxon>Halobacteriales</taxon>
        <taxon>Natronomonadaceae</taxon>
        <taxon>Halomarina</taxon>
    </lineage>
</organism>
<evidence type="ECO:0000313" key="2">
    <source>
        <dbReference type="Proteomes" id="UP001596099"/>
    </source>
</evidence>
<name>A0ABD5RHJ6_9EURY</name>
<accession>A0ABD5RHJ6</accession>
<dbReference type="RefSeq" id="WP_247418694.1">
    <property type="nucleotide sequence ID" value="NZ_JALLGW010000002.1"/>
</dbReference>
<reference evidence="1 2" key="1">
    <citation type="journal article" date="2019" name="Int. J. Syst. Evol. Microbiol.">
        <title>The Global Catalogue of Microorganisms (GCM) 10K type strain sequencing project: providing services to taxonomists for standard genome sequencing and annotation.</title>
        <authorList>
            <consortium name="The Broad Institute Genomics Platform"/>
            <consortium name="The Broad Institute Genome Sequencing Center for Infectious Disease"/>
            <person name="Wu L."/>
            <person name="Ma J."/>
        </authorList>
    </citation>
    <scope>NUCLEOTIDE SEQUENCE [LARGE SCALE GENOMIC DNA]</scope>
    <source>
        <strain evidence="1 2">CGMCC 1.12543</strain>
    </source>
</reference>
<dbReference type="Proteomes" id="UP001596099">
    <property type="component" value="Unassembled WGS sequence"/>
</dbReference>
<proteinExistence type="predicted"/>
<evidence type="ECO:0000313" key="1">
    <source>
        <dbReference type="EMBL" id="MFC5970061.1"/>
    </source>
</evidence>